<gene>
    <name evidence="8" type="ORF">CFH83_02165</name>
</gene>
<keyword evidence="2 6" id="KW-0813">Transport</keyword>
<dbReference type="RefSeq" id="WP_294894717.1">
    <property type="nucleotide sequence ID" value="NZ_DLUI01000036.1"/>
</dbReference>
<feature type="transmembrane region" description="Helical" evidence="7">
    <location>
        <begin position="168"/>
        <end position="188"/>
    </location>
</feature>
<evidence type="ECO:0000256" key="7">
    <source>
        <dbReference type="SAM" id="Phobius"/>
    </source>
</evidence>
<comment type="similarity">
    <text evidence="6">Belongs to the sodium:neurotransmitter symporter (SNF) (TC 2.A.22) family.</text>
</comment>
<dbReference type="EMBL" id="DLUI01000036">
    <property type="protein sequence ID" value="DAB39168.1"/>
    <property type="molecule type" value="Genomic_DNA"/>
</dbReference>
<dbReference type="CDD" id="cd10336">
    <property type="entry name" value="SLC6sbd_Tyt1-Like"/>
    <property type="match status" value="1"/>
</dbReference>
<dbReference type="PANTHER" id="PTHR42948">
    <property type="entry name" value="TRANSPORTER"/>
    <property type="match status" value="1"/>
</dbReference>
<feature type="transmembrane region" description="Helical" evidence="7">
    <location>
        <begin position="380"/>
        <end position="403"/>
    </location>
</feature>
<feature type="transmembrane region" description="Helical" evidence="7">
    <location>
        <begin position="87"/>
        <end position="113"/>
    </location>
</feature>
<proteinExistence type="inferred from homology"/>
<feature type="transmembrane region" description="Helical" evidence="7">
    <location>
        <begin position="208"/>
        <end position="235"/>
    </location>
</feature>
<dbReference type="GO" id="GO:0016020">
    <property type="term" value="C:membrane"/>
    <property type="evidence" value="ECO:0007669"/>
    <property type="project" value="UniProtKB-SubCell"/>
</dbReference>
<keyword evidence="3 6" id="KW-0812">Transmembrane</keyword>
<dbReference type="InterPro" id="IPR037272">
    <property type="entry name" value="SNS_sf"/>
</dbReference>
<dbReference type="InterPro" id="IPR047218">
    <property type="entry name" value="YocR/YhdH-like"/>
</dbReference>
<evidence type="ECO:0000256" key="1">
    <source>
        <dbReference type="ARBA" id="ARBA00004141"/>
    </source>
</evidence>
<dbReference type="InterPro" id="IPR000175">
    <property type="entry name" value="Na/ntran_symport"/>
</dbReference>
<feature type="transmembrane region" description="Helical" evidence="7">
    <location>
        <begin position="340"/>
        <end position="360"/>
    </location>
</feature>
<feature type="transmembrane region" description="Helical" evidence="7">
    <location>
        <begin position="143"/>
        <end position="161"/>
    </location>
</feature>
<dbReference type="SUPFAM" id="SSF161070">
    <property type="entry name" value="SNF-like"/>
    <property type="match status" value="1"/>
</dbReference>
<name>A0A2D3WFH9_9BACT</name>
<feature type="transmembrane region" description="Helical" evidence="7">
    <location>
        <begin position="291"/>
        <end position="319"/>
    </location>
</feature>
<feature type="transmembrane region" description="Helical" evidence="7">
    <location>
        <begin position="424"/>
        <end position="445"/>
    </location>
</feature>
<dbReference type="AlphaFoldDB" id="A0A2D3WFH9"/>
<feature type="transmembrane region" description="Helical" evidence="7">
    <location>
        <begin position="9"/>
        <end position="26"/>
    </location>
</feature>
<reference evidence="8 9" key="1">
    <citation type="journal article" date="2017" name="Front. Microbiol.">
        <title>Comparative Genomic Analysis of the Class Epsilonproteobacteria and Proposed Reclassification to Epsilonbacteraeota (phyl. nov.).</title>
        <authorList>
            <person name="Waite D.W."/>
            <person name="Vanwonterghem I."/>
            <person name="Rinke C."/>
            <person name="Parks D.H."/>
            <person name="Zhang Y."/>
            <person name="Takai K."/>
            <person name="Sievert S.M."/>
            <person name="Simon J."/>
            <person name="Campbell B.J."/>
            <person name="Hanson T.E."/>
            <person name="Woyke T."/>
            <person name="Klotz M.G."/>
            <person name="Hugenholtz P."/>
        </authorList>
    </citation>
    <scope>NUCLEOTIDE SEQUENCE [LARGE SCALE GENOMIC DNA]</scope>
    <source>
        <strain evidence="8">UBA12443</strain>
    </source>
</reference>
<organism evidence="8 9">
    <name type="scientific">Sulfuricurvum kujiense</name>
    <dbReference type="NCBI Taxonomy" id="148813"/>
    <lineage>
        <taxon>Bacteria</taxon>
        <taxon>Pseudomonadati</taxon>
        <taxon>Campylobacterota</taxon>
        <taxon>Epsilonproteobacteria</taxon>
        <taxon>Campylobacterales</taxon>
        <taxon>Sulfurimonadaceae</taxon>
        <taxon>Sulfuricurvum</taxon>
    </lineage>
</organism>
<evidence type="ECO:0000313" key="9">
    <source>
        <dbReference type="Proteomes" id="UP000228859"/>
    </source>
</evidence>
<dbReference type="GO" id="GO:0015293">
    <property type="term" value="F:symporter activity"/>
    <property type="evidence" value="ECO:0007669"/>
    <property type="project" value="UniProtKB-KW"/>
</dbReference>
<evidence type="ECO:0000256" key="4">
    <source>
        <dbReference type="ARBA" id="ARBA00022989"/>
    </source>
</evidence>
<keyword evidence="5 7" id="KW-0472">Membrane</keyword>
<dbReference type="PRINTS" id="PR00176">
    <property type="entry name" value="NANEUSMPORT"/>
</dbReference>
<feature type="transmembrane region" description="Helical" evidence="7">
    <location>
        <begin position="247"/>
        <end position="271"/>
    </location>
</feature>
<sequence length="447" mass="49195">MKIAHFSRWGFLMAAAGSAVGLGNIWKFPYITGEYGGGAFVLVYLLTVALVGFSVMIAEMLIGYLGRRDGVGAFEELAPRHKERWKYAGFMGLSGTLVMFYYSVVIGWIFYYITLSFGTLPSSIPEAEGIYNALMTQGIETQIFFHTLSFMIITAVLVRGIKGGIEKFNLILMPALMMIIAGMLIYAMNLESFTKALSYMFVPDWSKLTSEAFAVAVGHAFFTLSLGMGAIMIYSASLAKDSNIVRASLFVIATDTLIALAAGLVLFTFLFQYGAEPAKGPGLVFISLPSVFHAMGMVGNVLAVLFFVALAFAGLTSSVSLVEPMVQYLIDRWNMSRVKAAVSMGLFFYLFGIVAILSLYSGTSEYFTWGGKSFFDWSDYMTSNVFLPLAGLVMAIFVGHVVEKERVASVLKDQMGWFYPIWRFSVRFIAPVALLFVMLNLVGIISF</sequence>
<evidence type="ECO:0000256" key="2">
    <source>
        <dbReference type="ARBA" id="ARBA00022448"/>
    </source>
</evidence>
<evidence type="ECO:0000256" key="3">
    <source>
        <dbReference type="ARBA" id="ARBA00022692"/>
    </source>
</evidence>
<keyword evidence="4 7" id="KW-1133">Transmembrane helix</keyword>
<evidence type="ECO:0000313" key="8">
    <source>
        <dbReference type="EMBL" id="DAB39168.1"/>
    </source>
</evidence>
<protein>
    <recommendedName>
        <fullName evidence="6">Transporter</fullName>
    </recommendedName>
</protein>
<comment type="caution">
    <text evidence="8">The sequence shown here is derived from an EMBL/GenBank/DDBJ whole genome shotgun (WGS) entry which is preliminary data.</text>
</comment>
<accession>A0A2D3WFH9</accession>
<dbReference type="PROSITE" id="PS50267">
    <property type="entry name" value="NA_NEUROTRAN_SYMP_3"/>
    <property type="match status" value="1"/>
</dbReference>
<keyword evidence="6" id="KW-0769">Symport</keyword>
<dbReference type="Proteomes" id="UP000228859">
    <property type="component" value="Unassembled WGS sequence"/>
</dbReference>
<feature type="transmembrane region" description="Helical" evidence="7">
    <location>
        <begin position="38"/>
        <end position="66"/>
    </location>
</feature>
<evidence type="ECO:0000256" key="5">
    <source>
        <dbReference type="ARBA" id="ARBA00023136"/>
    </source>
</evidence>
<comment type="subcellular location">
    <subcellularLocation>
        <location evidence="1">Membrane</location>
        <topology evidence="1">Multi-pass membrane protein</topology>
    </subcellularLocation>
</comment>
<dbReference type="PANTHER" id="PTHR42948:SF1">
    <property type="entry name" value="TRANSPORTER"/>
    <property type="match status" value="1"/>
</dbReference>
<evidence type="ECO:0000256" key="6">
    <source>
        <dbReference type="RuleBase" id="RU003732"/>
    </source>
</evidence>
<dbReference type="PROSITE" id="PS00610">
    <property type="entry name" value="NA_NEUROTRAN_SYMP_1"/>
    <property type="match status" value="1"/>
</dbReference>
<dbReference type="NCBIfam" id="NF037979">
    <property type="entry name" value="Na_transp"/>
    <property type="match status" value="1"/>
</dbReference>
<dbReference type="Pfam" id="PF00209">
    <property type="entry name" value="SNF"/>
    <property type="match status" value="2"/>
</dbReference>